<proteinExistence type="predicted"/>
<protein>
    <submittedName>
        <fullName evidence="4">ATP-binding cassette domain-containing protein</fullName>
    </submittedName>
</protein>
<dbReference type="SUPFAM" id="SSF52540">
    <property type="entry name" value="P-loop containing nucleoside triphosphate hydrolases"/>
    <property type="match status" value="1"/>
</dbReference>
<dbReference type="InterPro" id="IPR015854">
    <property type="entry name" value="ABC_transpr_LolD-like"/>
</dbReference>
<dbReference type="PROSITE" id="PS50893">
    <property type="entry name" value="ABC_TRANSPORTER_2"/>
    <property type="match status" value="1"/>
</dbReference>
<sequence length="229" mass="24572">MSTPLVVLDDLSAKYGMHVVLQAVSLRIERGEHVALVGKSGVGKSTLLKLAFSALTRSVTAGADPMPSIAFLPQELGLVTQLPVFHNVYMARLARYGRLQNLRNFVWPQAARAAEMESILGQLDMPSSLRTAVASLSGGQKQRVAVARALYQEAEVLLADEPCSALDGPQADNVLQLLTSSFTASIVALHDVDLALKHATRVIGLRDGRLALDEPSATLRAADLGFLYE</sequence>
<dbReference type="InterPro" id="IPR017871">
    <property type="entry name" value="ABC_transporter-like_CS"/>
</dbReference>
<name>A0ABP7PVR0_9GAMM</name>
<evidence type="ECO:0000259" key="3">
    <source>
        <dbReference type="PROSITE" id="PS50893"/>
    </source>
</evidence>
<keyword evidence="5" id="KW-1185">Reference proteome</keyword>
<dbReference type="RefSeq" id="WP_344808118.1">
    <property type="nucleotide sequence ID" value="NZ_BAABBO010000014.1"/>
</dbReference>
<feature type="domain" description="ABC transporter" evidence="3">
    <location>
        <begin position="6"/>
        <end position="224"/>
    </location>
</feature>
<evidence type="ECO:0000256" key="2">
    <source>
        <dbReference type="ARBA" id="ARBA00022840"/>
    </source>
</evidence>
<evidence type="ECO:0000313" key="4">
    <source>
        <dbReference type="EMBL" id="GAA3971898.1"/>
    </source>
</evidence>
<dbReference type="SMART" id="SM00382">
    <property type="entry name" value="AAA"/>
    <property type="match status" value="1"/>
</dbReference>
<comment type="caution">
    <text evidence="4">The sequence shown here is derived from an EMBL/GenBank/DDBJ whole genome shotgun (WGS) entry which is preliminary data.</text>
</comment>
<gene>
    <name evidence="4" type="ORF">GCM10022278_31570</name>
</gene>
<keyword evidence="2 4" id="KW-0067">ATP-binding</keyword>
<dbReference type="Pfam" id="PF00005">
    <property type="entry name" value="ABC_tran"/>
    <property type="match status" value="1"/>
</dbReference>
<dbReference type="InterPro" id="IPR027417">
    <property type="entry name" value="P-loop_NTPase"/>
</dbReference>
<evidence type="ECO:0000256" key="1">
    <source>
        <dbReference type="ARBA" id="ARBA00022741"/>
    </source>
</evidence>
<dbReference type="PROSITE" id="PS00211">
    <property type="entry name" value="ABC_TRANSPORTER_1"/>
    <property type="match status" value="1"/>
</dbReference>
<keyword evidence="1" id="KW-0547">Nucleotide-binding</keyword>
<dbReference type="GO" id="GO:0005524">
    <property type="term" value="F:ATP binding"/>
    <property type="evidence" value="ECO:0007669"/>
    <property type="project" value="UniProtKB-KW"/>
</dbReference>
<dbReference type="PANTHER" id="PTHR24220:SF659">
    <property type="entry name" value="TRANSPORTER, PUTATIVE-RELATED"/>
    <property type="match status" value="1"/>
</dbReference>
<organism evidence="4 5">
    <name type="scientific">Allohahella marinimesophila</name>
    <dbReference type="NCBI Taxonomy" id="1054972"/>
    <lineage>
        <taxon>Bacteria</taxon>
        <taxon>Pseudomonadati</taxon>
        <taxon>Pseudomonadota</taxon>
        <taxon>Gammaproteobacteria</taxon>
        <taxon>Oceanospirillales</taxon>
        <taxon>Hahellaceae</taxon>
        <taxon>Allohahella</taxon>
    </lineage>
</organism>
<accession>A0ABP7PVR0</accession>
<dbReference type="Proteomes" id="UP001501337">
    <property type="component" value="Unassembled WGS sequence"/>
</dbReference>
<evidence type="ECO:0000313" key="5">
    <source>
        <dbReference type="Proteomes" id="UP001501337"/>
    </source>
</evidence>
<dbReference type="Gene3D" id="3.40.50.300">
    <property type="entry name" value="P-loop containing nucleotide triphosphate hydrolases"/>
    <property type="match status" value="1"/>
</dbReference>
<dbReference type="PANTHER" id="PTHR24220">
    <property type="entry name" value="IMPORT ATP-BINDING PROTEIN"/>
    <property type="match status" value="1"/>
</dbReference>
<dbReference type="EMBL" id="BAABBO010000014">
    <property type="protein sequence ID" value="GAA3971898.1"/>
    <property type="molecule type" value="Genomic_DNA"/>
</dbReference>
<reference evidence="5" key="1">
    <citation type="journal article" date="2019" name="Int. J. Syst. Evol. Microbiol.">
        <title>The Global Catalogue of Microorganisms (GCM) 10K type strain sequencing project: providing services to taxonomists for standard genome sequencing and annotation.</title>
        <authorList>
            <consortium name="The Broad Institute Genomics Platform"/>
            <consortium name="The Broad Institute Genome Sequencing Center for Infectious Disease"/>
            <person name="Wu L."/>
            <person name="Ma J."/>
        </authorList>
    </citation>
    <scope>NUCLEOTIDE SEQUENCE [LARGE SCALE GENOMIC DNA]</scope>
    <source>
        <strain evidence="5">JCM 17555</strain>
    </source>
</reference>
<dbReference type="InterPro" id="IPR003439">
    <property type="entry name" value="ABC_transporter-like_ATP-bd"/>
</dbReference>
<dbReference type="InterPro" id="IPR003593">
    <property type="entry name" value="AAA+_ATPase"/>
</dbReference>